<organism evidence="3 4">
    <name type="scientific">Kriegella aquimaris</name>
    <dbReference type="NCBI Taxonomy" id="192904"/>
    <lineage>
        <taxon>Bacteria</taxon>
        <taxon>Pseudomonadati</taxon>
        <taxon>Bacteroidota</taxon>
        <taxon>Flavobacteriia</taxon>
        <taxon>Flavobacteriales</taxon>
        <taxon>Flavobacteriaceae</taxon>
        <taxon>Kriegella</taxon>
    </lineage>
</organism>
<evidence type="ECO:0000256" key="1">
    <source>
        <dbReference type="SAM" id="SignalP"/>
    </source>
</evidence>
<feature type="signal peptide" evidence="1">
    <location>
        <begin position="1"/>
        <end position="19"/>
    </location>
</feature>
<sequence>MRKLVAIFIFLMITVTISAQENPEFKNQTIEFLKLTGTGAAFENAIGQIGATVPDLNRVAYTEEANTTLDGLYSKMADLYMKEFTPDEIKELVAFYNTDLGKKVSSKQMALSQQAMMLGQAWGGEIQQIAQKHSK</sequence>
<dbReference type="Pfam" id="PF09832">
    <property type="entry name" value="DUF2059"/>
    <property type="match status" value="1"/>
</dbReference>
<protein>
    <recommendedName>
        <fullName evidence="2">DUF2059 domain-containing protein</fullName>
    </recommendedName>
</protein>
<dbReference type="EMBL" id="FNGV01000005">
    <property type="protein sequence ID" value="SDM11151.1"/>
    <property type="molecule type" value="Genomic_DNA"/>
</dbReference>
<dbReference type="InterPro" id="IPR018637">
    <property type="entry name" value="DUF2059"/>
</dbReference>
<proteinExistence type="predicted"/>
<dbReference type="STRING" id="192904.SAMN04488514_10572"/>
<evidence type="ECO:0000259" key="2">
    <source>
        <dbReference type="Pfam" id="PF09832"/>
    </source>
</evidence>
<feature type="domain" description="DUF2059" evidence="2">
    <location>
        <begin position="75"/>
        <end position="128"/>
    </location>
</feature>
<name>A0A1G9QJW8_9FLAO</name>
<reference evidence="3 4" key="1">
    <citation type="submission" date="2016-10" db="EMBL/GenBank/DDBJ databases">
        <authorList>
            <person name="de Groot N.N."/>
        </authorList>
    </citation>
    <scope>NUCLEOTIDE SEQUENCE [LARGE SCALE GENOMIC DNA]</scope>
    <source>
        <strain evidence="3 4">DSM 19886</strain>
    </source>
</reference>
<accession>A0A1G9QJW8</accession>
<evidence type="ECO:0000313" key="4">
    <source>
        <dbReference type="Proteomes" id="UP000199440"/>
    </source>
</evidence>
<dbReference type="OrthoDB" id="1143459at2"/>
<gene>
    <name evidence="3" type="ORF">SAMN04488514_10572</name>
</gene>
<evidence type="ECO:0000313" key="3">
    <source>
        <dbReference type="EMBL" id="SDM11151.1"/>
    </source>
</evidence>
<feature type="chain" id="PRO_5011557993" description="DUF2059 domain-containing protein" evidence="1">
    <location>
        <begin position="20"/>
        <end position="135"/>
    </location>
</feature>
<keyword evidence="1" id="KW-0732">Signal</keyword>
<dbReference type="RefSeq" id="WP_089889132.1">
    <property type="nucleotide sequence ID" value="NZ_FNGV01000005.1"/>
</dbReference>
<dbReference type="Proteomes" id="UP000199440">
    <property type="component" value="Unassembled WGS sequence"/>
</dbReference>
<keyword evidence="4" id="KW-1185">Reference proteome</keyword>
<dbReference type="AlphaFoldDB" id="A0A1G9QJW8"/>